<comment type="caution">
    <text evidence="1">The sequence shown here is derived from an EMBL/GenBank/DDBJ whole genome shotgun (WGS) entry which is preliminary data.</text>
</comment>
<dbReference type="Gene3D" id="1.10.150.240">
    <property type="entry name" value="Putative phosphatase, domain 2"/>
    <property type="match status" value="1"/>
</dbReference>
<dbReference type="PRINTS" id="PR00413">
    <property type="entry name" value="HADHALOGNASE"/>
</dbReference>
<dbReference type="PANTHER" id="PTHR18901:SF38">
    <property type="entry name" value="PSEUDOURIDINE-5'-PHOSPHATASE"/>
    <property type="match status" value="1"/>
</dbReference>
<protein>
    <submittedName>
        <fullName evidence="1">HAD family phosphatase</fullName>
    </submittedName>
</protein>
<proteinExistence type="predicted"/>
<dbReference type="PANTHER" id="PTHR18901">
    <property type="entry name" value="2-DEOXYGLUCOSE-6-PHOSPHATE PHOSPHATASE 2"/>
    <property type="match status" value="1"/>
</dbReference>
<dbReference type="InterPro" id="IPR006439">
    <property type="entry name" value="HAD-SF_hydro_IA"/>
</dbReference>
<gene>
    <name evidence="1" type="ORF">FLB61_08025</name>
</gene>
<keyword evidence="2" id="KW-1185">Reference proteome</keyword>
<dbReference type="InterPro" id="IPR023214">
    <property type="entry name" value="HAD_sf"/>
</dbReference>
<dbReference type="SFLD" id="SFLDS00003">
    <property type="entry name" value="Haloacid_Dehalogenase"/>
    <property type="match status" value="1"/>
</dbReference>
<dbReference type="Proteomes" id="UP000779049">
    <property type="component" value="Unassembled WGS sequence"/>
</dbReference>
<dbReference type="InterPro" id="IPR023198">
    <property type="entry name" value="PGP-like_dom2"/>
</dbReference>
<dbReference type="Pfam" id="PF13419">
    <property type="entry name" value="HAD_2"/>
    <property type="match status" value="1"/>
</dbReference>
<dbReference type="CDD" id="cd07505">
    <property type="entry name" value="HAD_BPGM-like"/>
    <property type="match status" value="1"/>
</dbReference>
<evidence type="ECO:0000313" key="2">
    <source>
        <dbReference type="Proteomes" id="UP000779049"/>
    </source>
</evidence>
<dbReference type="InterPro" id="IPR036412">
    <property type="entry name" value="HAD-like_sf"/>
</dbReference>
<accession>A0ABS7L8D1</accession>
<dbReference type="RefSeq" id="WP_221919868.1">
    <property type="nucleotide sequence ID" value="NZ_CP173660.1"/>
</dbReference>
<organism evidence="1 2">
    <name type="scientific">Sellimonas caecigallum</name>
    <dbReference type="NCBI Taxonomy" id="2592333"/>
    <lineage>
        <taxon>Bacteria</taxon>
        <taxon>Bacillati</taxon>
        <taxon>Bacillota</taxon>
        <taxon>Clostridia</taxon>
        <taxon>Lachnospirales</taxon>
        <taxon>Lachnospiraceae</taxon>
        <taxon>Sellimonas</taxon>
    </lineage>
</organism>
<dbReference type="Gene3D" id="3.40.50.1000">
    <property type="entry name" value="HAD superfamily/HAD-like"/>
    <property type="match status" value="1"/>
</dbReference>
<dbReference type="SFLD" id="SFLDG01129">
    <property type="entry name" value="C1.5:_HAD__Beta-PGM__Phosphata"/>
    <property type="match status" value="1"/>
</dbReference>
<dbReference type="SFLD" id="SFLDG01135">
    <property type="entry name" value="C1.5.6:_HAD__Beta-PGM__Phospha"/>
    <property type="match status" value="1"/>
</dbReference>
<reference evidence="1 2" key="1">
    <citation type="journal article" date="2020" name="New Microbes New Infect">
        <title>Sellimonas caecigallum sp. nov., description and genome sequence of a new member of the Sellimonas genus isolated from the cecum of feral chicken.</title>
        <authorList>
            <person name="Wongkuna S."/>
            <person name="Ghimire S."/>
            <person name="Antony L."/>
            <person name="Chankhamhaengdecha S."/>
            <person name="Janvilisri T."/>
            <person name="Scaria J."/>
        </authorList>
    </citation>
    <scope>NUCLEOTIDE SEQUENCE [LARGE SCALE GENOMIC DNA]</scope>
    <source>
        <strain evidence="1 2">SW451</strain>
    </source>
</reference>
<dbReference type="EMBL" id="VIRV01000010">
    <property type="protein sequence ID" value="MBY0759032.1"/>
    <property type="molecule type" value="Genomic_DNA"/>
</dbReference>
<evidence type="ECO:0000313" key="1">
    <source>
        <dbReference type="EMBL" id="MBY0759032.1"/>
    </source>
</evidence>
<sequence length="225" mass="25920">MLDNVKAMIFDMDGTLMDSMWIWPDIDDYYVKKYDLVLPDDFHTAIEGKAYRETAQYFIDVLHMSMDEEAIMKEWTQLAYERYKNDVFLKPGAEELLKYGKEKGIVFGIATSNGRSLVDMVLKERNIQQYFQSVRTSCEVGKGKPSPDVYLKVSEDIGVSPENCLVFEDVPMGILAGKRAGMRVCAIYDKFSEKQDQQKKELADYYIRDFRDVMAGIDGEQKNGE</sequence>
<dbReference type="InterPro" id="IPR041492">
    <property type="entry name" value="HAD_2"/>
</dbReference>
<dbReference type="NCBIfam" id="TIGR01509">
    <property type="entry name" value="HAD-SF-IA-v3"/>
    <property type="match status" value="1"/>
</dbReference>
<dbReference type="SUPFAM" id="SSF56784">
    <property type="entry name" value="HAD-like"/>
    <property type="match status" value="1"/>
</dbReference>
<name>A0ABS7L8D1_9FIRM</name>